<proteinExistence type="predicted"/>
<feature type="compositionally biased region" description="Basic and acidic residues" evidence="1">
    <location>
        <begin position="14"/>
        <end position="39"/>
    </location>
</feature>
<keyword evidence="3" id="KW-1185">Reference proteome</keyword>
<evidence type="ECO:0000313" key="2">
    <source>
        <dbReference type="EMBL" id="CRX38252.1"/>
    </source>
</evidence>
<protein>
    <submittedName>
        <fullName evidence="2">Uncharacterized protein</fullName>
    </submittedName>
</protein>
<dbReference type="EMBL" id="CWGJ01000011">
    <property type="protein sequence ID" value="CRX38252.1"/>
    <property type="molecule type" value="Genomic_DNA"/>
</dbReference>
<sequence length="304" mass="33245">MFSFPNISSFFKRGAKDAESPAPQNREEQSPVEEVARSVEEASEAALQIQAAPSDLTDREILLLENDLAMQMLKQYNSFHSEEEKRSALQMASLAGLMYQHIDNLERVQPFFDTPLELLPTPDQMGIKLPTGLAVQAFRDGSQIIIAMRGTELNQDSATMAANLIADMGIGRHKTNEDLIGSINAVRERVLDLYNYNIPPEQFNFLAALITSRAIGDDDKARMLSTAAKVGKESAKSGALGGLGGMVLGASVLIVSAPAAAIAASRRDRCTSGGINRHDVRSNQRGRVQCHGDHYTRGWLPDYR</sequence>
<accession>A0A0H5DPB9</accession>
<evidence type="ECO:0000313" key="3">
    <source>
        <dbReference type="Proteomes" id="UP000220251"/>
    </source>
</evidence>
<gene>
    <name evidence="2" type="ORF">ELAC_0903</name>
</gene>
<dbReference type="Proteomes" id="UP000220251">
    <property type="component" value="Unassembled WGS sequence"/>
</dbReference>
<dbReference type="AlphaFoldDB" id="A0A0H5DPB9"/>
<evidence type="ECO:0000256" key="1">
    <source>
        <dbReference type="SAM" id="MobiDB-lite"/>
    </source>
</evidence>
<name>A0A0H5DPB9_9BACT</name>
<reference evidence="3" key="1">
    <citation type="submission" date="2015-06" db="EMBL/GenBank/DDBJ databases">
        <authorList>
            <person name="Bertelli C."/>
        </authorList>
    </citation>
    <scope>NUCLEOTIDE SEQUENCE [LARGE SCALE GENOMIC DNA]</scope>
    <source>
        <strain evidence="3">CRIB-30</strain>
    </source>
</reference>
<feature type="region of interest" description="Disordered" evidence="1">
    <location>
        <begin position="1"/>
        <end position="39"/>
    </location>
</feature>
<organism evidence="2 3">
    <name type="scientific">Estrella lausannensis</name>
    <dbReference type="NCBI Taxonomy" id="483423"/>
    <lineage>
        <taxon>Bacteria</taxon>
        <taxon>Pseudomonadati</taxon>
        <taxon>Chlamydiota</taxon>
        <taxon>Chlamydiia</taxon>
        <taxon>Parachlamydiales</taxon>
        <taxon>Candidatus Criblamydiaceae</taxon>
        <taxon>Estrella</taxon>
    </lineage>
</organism>
<dbReference type="RefSeq" id="WP_098038096.1">
    <property type="nucleotide sequence ID" value="NZ_CWGJ01000011.1"/>
</dbReference>